<evidence type="ECO:0000256" key="1">
    <source>
        <dbReference type="SAM" id="MobiDB-lite"/>
    </source>
</evidence>
<feature type="region of interest" description="Disordered" evidence="1">
    <location>
        <begin position="243"/>
        <end position="288"/>
    </location>
</feature>
<organism evidence="4 5">
    <name type="scientific">Segnochrobactrum spirostomi</name>
    <dbReference type="NCBI Taxonomy" id="2608987"/>
    <lineage>
        <taxon>Bacteria</taxon>
        <taxon>Pseudomonadati</taxon>
        <taxon>Pseudomonadota</taxon>
        <taxon>Alphaproteobacteria</taxon>
        <taxon>Hyphomicrobiales</taxon>
        <taxon>Segnochrobactraceae</taxon>
        <taxon>Segnochrobactrum</taxon>
    </lineage>
</organism>
<dbReference type="NCBIfam" id="NF010396">
    <property type="entry name" value="PRK13824.1"/>
    <property type="match status" value="1"/>
</dbReference>
<dbReference type="RefSeq" id="WP_153487692.1">
    <property type="nucleotide sequence ID" value="NZ_VWNA01000002.1"/>
</dbReference>
<feature type="compositionally biased region" description="Polar residues" evidence="1">
    <location>
        <begin position="243"/>
        <end position="262"/>
    </location>
</feature>
<reference evidence="4 5" key="1">
    <citation type="submission" date="2019-09" db="EMBL/GenBank/DDBJ databases">
        <title>Segnochrobactrum spirostomi gen. nov., sp. nov., isolated from the ciliate Spirostomum cf. yagiui and description of a novel family, Segnochrobactraceae fam. nov. within the order Rhizobiales of the class Alphaproteobacteria.</title>
        <authorList>
            <person name="Akter S."/>
            <person name="Shazib S.U.A."/>
            <person name="Shin M.K."/>
        </authorList>
    </citation>
    <scope>NUCLEOTIDE SEQUENCE [LARGE SCALE GENOMIC DNA]</scope>
    <source>
        <strain evidence="4 5">Sp-1</strain>
    </source>
</reference>
<dbReference type="EMBL" id="VWNA01000002">
    <property type="protein sequence ID" value="MQT14707.1"/>
    <property type="molecule type" value="Genomic_DNA"/>
</dbReference>
<dbReference type="AlphaFoldDB" id="A0A6A7Y8P1"/>
<keyword evidence="5" id="KW-1185">Reference proteome</keyword>
<evidence type="ECO:0000313" key="5">
    <source>
        <dbReference type="Proteomes" id="UP000332515"/>
    </source>
</evidence>
<evidence type="ECO:0000259" key="2">
    <source>
        <dbReference type="Pfam" id="PF03428"/>
    </source>
</evidence>
<accession>A0A6A7Y8P1</accession>
<protein>
    <submittedName>
        <fullName evidence="4">Replication initiation protein RepC</fullName>
    </submittedName>
</protein>
<dbReference type="InterPro" id="IPR036390">
    <property type="entry name" value="WH_DNA-bd_sf"/>
</dbReference>
<feature type="domain" description="Plasmid replication protein C C-terminal" evidence="3">
    <location>
        <begin position="295"/>
        <end position="394"/>
    </location>
</feature>
<sequence length="404" mass="43611">MHPISTPTTPFGRRPMSLALVTNQAAAEACPPDRVVHKWTLFRTITEAKARLGISDRALTVLNALLTCHPELELKAGSQLVVYPSNALLTTRTHGMAEATLRRHMAALVDAGLVVRRDSPNGKRYAHRSAAGAVEQAFGFDLAPLVAREEEFEALAEACRQERRRMMLARERVTILRRDIGKLIALGLEEGIAADWDGFMRAFEPLNRRLPRSVPEGHLSRLASDLAALAADVSKAFEDLAKTQNPNGNAAHNDAQHQNSKTEPPFENEPGLRESRGASGGSHTKAEGKAQASFPLRLVLRACPAIVDYAKQGITTWDDLVETADLVRRALGVSPSAWAEAREAMGAGDAAITIAALLERVEEITSPGGYLRSLTTRARNGAYSVGPLIMSLLRAADGKKAAAS</sequence>
<dbReference type="SUPFAM" id="SSF46785">
    <property type="entry name" value="Winged helix' DNA-binding domain"/>
    <property type="match status" value="1"/>
</dbReference>
<gene>
    <name evidence="4" type="ORF">F0357_19010</name>
</gene>
<evidence type="ECO:0000313" key="4">
    <source>
        <dbReference type="EMBL" id="MQT14707.1"/>
    </source>
</evidence>
<name>A0A6A7Y8P1_9HYPH</name>
<dbReference type="Proteomes" id="UP000332515">
    <property type="component" value="Unassembled WGS sequence"/>
</dbReference>
<evidence type="ECO:0000259" key="3">
    <source>
        <dbReference type="Pfam" id="PF11800"/>
    </source>
</evidence>
<dbReference type="InterPro" id="IPR005090">
    <property type="entry name" value="RepC_N"/>
</dbReference>
<dbReference type="NCBIfam" id="NF040974">
    <property type="entry name" value="RepABC_RepC"/>
    <property type="match status" value="1"/>
</dbReference>
<proteinExistence type="predicted"/>
<comment type="caution">
    <text evidence="4">The sequence shown here is derived from an EMBL/GenBank/DDBJ whole genome shotgun (WGS) entry which is preliminary data.</text>
</comment>
<dbReference type="Pfam" id="PF03428">
    <property type="entry name" value="RP-C"/>
    <property type="match status" value="1"/>
</dbReference>
<feature type="domain" description="Plasmid replication protein C N-terminal" evidence="2">
    <location>
        <begin position="14"/>
        <end position="186"/>
    </location>
</feature>
<dbReference type="Pfam" id="PF11800">
    <property type="entry name" value="RP-C_C"/>
    <property type="match status" value="1"/>
</dbReference>
<dbReference type="InterPro" id="IPR021760">
    <property type="entry name" value="RepC_C"/>
</dbReference>
<dbReference type="InterPro" id="IPR047611">
    <property type="entry name" value="RepABC_RepC"/>
</dbReference>